<dbReference type="EMBL" id="BARS01028138">
    <property type="protein sequence ID" value="GAG04956.1"/>
    <property type="molecule type" value="Genomic_DNA"/>
</dbReference>
<gene>
    <name evidence="1" type="ORF">S01H1_44128</name>
</gene>
<name>X0VWU4_9ZZZZ</name>
<dbReference type="AlphaFoldDB" id="X0VWU4"/>
<protein>
    <recommendedName>
        <fullName evidence="2">Alpha-galactosidase NEW3 domain-containing protein</fullName>
    </recommendedName>
</protein>
<organism evidence="1">
    <name type="scientific">marine sediment metagenome</name>
    <dbReference type="NCBI Taxonomy" id="412755"/>
    <lineage>
        <taxon>unclassified sequences</taxon>
        <taxon>metagenomes</taxon>
        <taxon>ecological metagenomes</taxon>
    </lineage>
</organism>
<evidence type="ECO:0000313" key="1">
    <source>
        <dbReference type="EMBL" id="GAG04956.1"/>
    </source>
</evidence>
<comment type="caution">
    <text evidence="1">The sequence shown here is derived from an EMBL/GenBank/DDBJ whole genome shotgun (WGS) entry which is preliminary data.</text>
</comment>
<feature type="non-terminal residue" evidence="1">
    <location>
        <position position="265"/>
    </location>
</feature>
<sequence>LTPGEISRITAYVTPPCDSTGVYDLTVSAYSEDSGAVASVDLELNSLACYDFEILPEKNYYSICEAEELKIPVEVNNEGTADNTYIISVDGPRWATLERSEISLPAGTSITTNLVLFPEYNVFGDYKIKVKAVGELGEVSMNDEITANVRLCHATDLKVDKESGTICPYTEEAYGISLANTGEFAENYALTVSGADWAKLDTSFISLGAGEISRSSLLINPKDTSPGVYSLKIAAESQEPCHTSAPSELLITIQPMDKCYGVKVT</sequence>
<accession>X0VWU4</accession>
<proteinExistence type="predicted"/>
<feature type="non-terminal residue" evidence="1">
    <location>
        <position position="1"/>
    </location>
</feature>
<reference evidence="1" key="1">
    <citation type="journal article" date="2014" name="Front. Microbiol.">
        <title>High frequency of phylogenetically diverse reductive dehalogenase-homologous genes in deep subseafloor sedimentary metagenomes.</title>
        <authorList>
            <person name="Kawai M."/>
            <person name="Futagami T."/>
            <person name="Toyoda A."/>
            <person name="Takaki Y."/>
            <person name="Nishi S."/>
            <person name="Hori S."/>
            <person name="Arai W."/>
            <person name="Tsubouchi T."/>
            <person name="Morono Y."/>
            <person name="Uchiyama I."/>
            <person name="Ito T."/>
            <person name="Fujiyama A."/>
            <person name="Inagaki F."/>
            <person name="Takami H."/>
        </authorList>
    </citation>
    <scope>NUCLEOTIDE SEQUENCE</scope>
    <source>
        <strain evidence="1">Expedition CK06-06</strain>
    </source>
</reference>
<evidence type="ECO:0008006" key="2">
    <source>
        <dbReference type="Google" id="ProtNLM"/>
    </source>
</evidence>